<dbReference type="GO" id="GO:0005524">
    <property type="term" value="F:ATP binding"/>
    <property type="evidence" value="ECO:0007669"/>
    <property type="project" value="UniProtKB-KW"/>
</dbReference>
<dbReference type="PANTHER" id="PTHR34590">
    <property type="entry name" value="OS03G0124300 PROTEIN-RELATED"/>
    <property type="match status" value="1"/>
</dbReference>
<evidence type="ECO:0000256" key="10">
    <source>
        <dbReference type="ARBA" id="ARBA00023180"/>
    </source>
</evidence>
<dbReference type="EMBL" id="AP019299">
    <property type="protein sequence ID" value="BBH00212.1"/>
    <property type="molecule type" value="Genomic_DNA"/>
</dbReference>
<keyword evidence="2" id="KW-0418">Kinase</keyword>
<dbReference type="InterPro" id="IPR024788">
    <property type="entry name" value="Malectin-like_Carb-bd_dom"/>
</dbReference>
<evidence type="ECO:0000259" key="12">
    <source>
        <dbReference type="Pfam" id="PF12819"/>
    </source>
</evidence>
<dbReference type="Gene3D" id="2.60.120.430">
    <property type="entry name" value="Galactose-binding lectin"/>
    <property type="match status" value="1"/>
</dbReference>
<keyword evidence="3" id="KW-0808">Transferase</keyword>
<dbReference type="PANTHER" id="PTHR34590:SF15">
    <property type="entry name" value="PROTEIN KINASE DOMAIN-CONTAINING PROTEIN"/>
    <property type="match status" value="1"/>
</dbReference>
<keyword evidence="10" id="KW-0325">Glycoprotein</keyword>
<reference evidence="13" key="1">
    <citation type="journal article" date="2019" name="Science">
        <title>Mutation of a bHLH transcription factor allowed almond domestication.</title>
        <authorList>
            <person name="Sanchez-Perez R."/>
            <person name="Pavan S."/>
            <person name="Mazzeo R."/>
            <person name="Moldovan C."/>
            <person name="Aiese Cigliano R."/>
            <person name="Del Cueto J."/>
            <person name="Ricciardi F."/>
            <person name="Lotti C."/>
            <person name="Ricciardi L."/>
            <person name="Dicenta F."/>
            <person name="Lopez-Marques R.L."/>
            <person name="Lindberg Moller B."/>
        </authorList>
    </citation>
    <scope>NUCLEOTIDE SEQUENCE</scope>
</reference>
<evidence type="ECO:0000256" key="8">
    <source>
        <dbReference type="ARBA" id="ARBA00022989"/>
    </source>
</evidence>
<dbReference type="GO" id="GO:0004674">
    <property type="term" value="F:protein serine/threonine kinase activity"/>
    <property type="evidence" value="ECO:0007669"/>
    <property type="project" value="UniProtKB-KW"/>
</dbReference>
<proteinExistence type="predicted"/>
<evidence type="ECO:0000256" key="7">
    <source>
        <dbReference type="ARBA" id="ARBA00022840"/>
    </source>
</evidence>
<gene>
    <name evidence="13" type="ORF">Prudu_010139</name>
</gene>
<keyword evidence="8" id="KW-1133">Transmembrane helix</keyword>
<protein>
    <recommendedName>
        <fullName evidence="12">Malectin-like domain-containing protein</fullName>
    </recommendedName>
</protein>
<dbReference type="InterPro" id="IPR045272">
    <property type="entry name" value="ANXUR1/2-like"/>
</dbReference>
<accession>A0A4Y1R7W6</accession>
<keyword evidence="2" id="KW-0723">Serine/threonine-protein kinase</keyword>
<dbReference type="GO" id="GO:0004714">
    <property type="term" value="F:transmembrane receptor protein tyrosine kinase activity"/>
    <property type="evidence" value="ECO:0007669"/>
    <property type="project" value="InterPro"/>
</dbReference>
<evidence type="ECO:0000256" key="6">
    <source>
        <dbReference type="ARBA" id="ARBA00022741"/>
    </source>
</evidence>
<evidence type="ECO:0000256" key="11">
    <source>
        <dbReference type="SAM" id="MobiDB-lite"/>
    </source>
</evidence>
<keyword evidence="5" id="KW-0732">Signal</keyword>
<dbReference type="AlphaFoldDB" id="A0A4Y1R7W6"/>
<comment type="subcellular location">
    <subcellularLocation>
        <location evidence="1">Membrane</location>
        <topology evidence="1">Single-pass type I membrane protein</topology>
    </subcellularLocation>
</comment>
<evidence type="ECO:0000256" key="1">
    <source>
        <dbReference type="ARBA" id="ARBA00004479"/>
    </source>
</evidence>
<keyword evidence="4" id="KW-0812">Transmembrane</keyword>
<evidence type="ECO:0000256" key="5">
    <source>
        <dbReference type="ARBA" id="ARBA00022729"/>
    </source>
</evidence>
<evidence type="ECO:0000256" key="3">
    <source>
        <dbReference type="ARBA" id="ARBA00022679"/>
    </source>
</evidence>
<evidence type="ECO:0000256" key="4">
    <source>
        <dbReference type="ARBA" id="ARBA00022692"/>
    </source>
</evidence>
<keyword evidence="9" id="KW-0472">Membrane</keyword>
<evidence type="ECO:0000256" key="2">
    <source>
        <dbReference type="ARBA" id="ARBA00022527"/>
    </source>
</evidence>
<feature type="domain" description="Malectin-like" evidence="12">
    <location>
        <begin position="8"/>
        <end position="121"/>
    </location>
</feature>
<keyword evidence="7" id="KW-0067">ATP-binding</keyword>
<dbReference type="GO" id="GO:0016020">
    <property type="term" value="C:membrane"/>
    <property type="evidence" value="ECO:0007669"/>
    <property type="project" value="UniProtKB-SubCell"/>
</dbReference>
<evidence type="ECO:0000256" key="9">
    <source>
        <dbReference type="ARBA" id="ARBA00023136"/>
    </source>
</evidence>
<organism evidence="13">
    <name type="scientific">Prunus dulcis</name>
    <name type="common">Almond</name>
    <name type="synonym">Amygdalus dulcis</name>
    <dbReference type="NCBI Taxonomy" id="3755"/>
    <lineage>
        <taxon>Eukaryota</taxon>
        <taxon>Viridiplantae</taxon>
        <taxon>Streptophyta</taxon>
        <taxon>Embryophyta</taxon>
        <taxon>Tracheophyta</taxon>
        <taxon>Spermatophyta</taxon>
        <taxon>Magnoliopsida</taxon>
        <taxon>eudicotyledons</taxon>
        <taxon>Gunneridae</taxon>
        <taxon>Pentapetalae</taxon>
        <taxon>rosids</taxon>
        <taxon>fabids</taxon>
        <taxon>Rosales</taxon>
        <taxon>Rosaceae</taxon>
        <taxon>Amygdaloideae</taxon>
        <taxon>Amygdaleae</taxon>
        <taxon>Prunus</taxon>
    </lineage>
</organism>
<evidence type="ECO:0000313" key="13">
    <source>
        <dbReference type="EMBL" id="BBH00212.1"/>
    </source>
</evidence>
<dbReference type="Pfam" id="PF12819">
    <property type="entry name" value="Malectin_like"/>
    <property type="match status" value="1"/>
</dbReference>
<sequence length="189" mass="20858">MGMNETINKSYNLTWNFPVDSNFQYLVRLHFCEFESEVMHAGDQVFLIYMDHQAAEERADIILWAGDNGIPTYKDYLVSIQPTGSAGSKKKVNLTIALQADTNDLRTKISDAMLNGLEIFKLNNSDGNLAGPNPDPPPMDPANTTSSAGQKNLSQGVLLCLPLLLVLFPPQSHCSLFSGYSWVSGDDRN</sequence>
<name>A0A4Y1R7W6_PRUDU</name>
<feature type="region of interest" description="Disordered" evidence="11">
    <location>
        <begin position="125"/>
        <end position="149"/>
    </location>
</feature>
<keyword evidence="6" id="KW-0547">Nucleotide-binding</keyword>